<feature type="non-terminal residue" evidence="1">
    <location>
        <position position="1"/>
    </location>
</feature>
<dbReference type="EMBL" id="BARS01039504">
    <property type="protein sequence ID" value="GAG19666.1"/>
    <property type="molecule type" value="Genomic_DNA"/>
</dbReference>
<proteinExistence type="predicted"/>
<accession>X0X3U1</accession>
<protein>
    <submittedName>
        <fullName evidence="1">Uncharacterized protein</fullName>
    </submittedName>
</protein>
<reference evidence="1" key="1">
    <citation type="journal article" date="2014" name="Front. Microbiol.">
        <title>High frequency of phylogenetically diverse reductive dehalogenase-homologous genes in deep subseafloor sedimentary metagenomes.</title>
        <authorList>
            <person name="Kawai M."/>
            <person name="Futagami T."/>
            <person name="Toyoda A."/>
            <person name="Takaki Y."/>
            <person name="Nishi S."/>
            <person name="Hori S."/>
            <person name="Arai W."/>
            <person name="Tsubouchi T."/>
            <person name="Morono Y."/>
            <person name="Uchiyama I."/>
            <person name="Ito T."/>
            <person name="Fujiyama A."/>
            <person name="Inagaki F."/>
            <person name="Takami H."/>
        </authorList>
    </citation>
    <scope>NUCLEOTIDE SEQUENCE</scope>
    <source>
        <strain evidence="1">Expedition CK06-06</strain>
    </source>
</reference>
<name>X0X3U1_9ZZZZ</name>
<comment type="caution">
    <text evidence="1">The sequence shown here is derived from an EMBL/GenBank/DDBJ whole genome shotgun (WGS) entry which is preliminary data.</text>
</comment>
<dbReference type="AlphaFoldDB" id="X0X3U1"/>
<sequence>SRFLSRFHDLKEFDDFTKNFISNPDTRIGLPLLLKEEIHGFGFALACDFLKENVNPKFVKPDTHIKDIFKGICISKSNASDFEVFTDVVKFSECICEVPYRVDKLFWLVGSGKFYLQRIGTKENGELKTLEVRTDKRHFIEAINKKYGEKLAC</sequence>
<evidence type="ECO:0000313" key="1">
    <source>
        <dbReference type="EMBL" id="GAG19666.1"/>
    </source>
</evidence>
<gene>
    <name evidence="1" type="ORF">S01H1_60314</name>
</gene>
<organism evidence="1">
    <name type="scientific">marine sediment metagenome</name>
    <dbReference type="NCBI Taxonomy" id="412755"/>
    <lineage>
        <taxon>unclassified sequences</taxon>
        <taxon>metagenomes</taxon>
        <taxon>ecological metagenomes</taxon>
    </lineage>
</organism>